<evidence type="ECO:0000256" key="8">
    <source>
        <dbReference type="SAM" id="MobiDB-lite"/>
    </source>
</evidence>
<feature type="compositionally biased region" description="Low complexity" evidence="8">
    <location>
        <begin position="242"/>
        <end position="254"/>
    </location>
</feature>
<dbReference type="Pfam" id="PF00629">
    <property type="entry name" value="MAM"/>
    <property type="match status" value="1"/>
</dbReference>
<dbReference type="PROSITE" id="PS01187">
    <property type="entry name" value="EGF_CA"/>
    <property type="match status" value="2"/>
</dbReference>
<evidence type="ECO:0000256" key="5">
    <source>
        <dbReference type="ARBA" id="ARBA00022889"/>
    </source>
</evidence>
<dbReference type="InterPro" id="IPR052235">
    <property type="entry name" value="Nephronectin_domain"/>
</dbReference>
<dbReference type="Gene3D" id="2.60.120.200">
    <property type="match status" value="1"/>
</dbReference>
<comment type="caution">
    <text evidence="7">Lacks conserved residue(s) required for the propagation of feature annotation.</text>
</comment>
<accession>A0AAV9SAR5</accession>
<dbReference type="InterPro" id="IPR018097">
    <property type="entry name" value="EGF_Ca-bd_CS"/>
</dbReference>
<dbReference type="InterPro" id="IPR000742">
    <property type="entry name" value="EGF"/>
</dbReference>
<dbReference type="PROSITE" id="PS50026">
    <property type="entry name" value="EGF_3"/>
    <property type="match status" value="2"/>
</dbReference>
<dbReference type="Proteomes" id="UP001311232">
    <property type="component" value="Unassembled WGS sequence"/>
</dbReference>
<feature type="domain" description="EGF-like" evidence="10">
    <location>
        <begin position="168"/>
        <end position="206"/>
    </location>
</feature>
<dbReference type="InterPro" id="IPR049883">
    <property type="entry name" value="NOTCH1_EGF-like"/>
</dbReference>
<dbReference type="Pfam" id="PF07645">
    <property type="entry name" value="EGF_CA"/>
    <property type="match status" value="1"/>
</dbReference>
<feature type="compositionally biased region" description="Pro residues" evidence="8">
    <location>
        <begin position="255"/>
        <end position="265"/>
    </location>
</feature>
<dbReference type="Pfam" id="PF14670">
    <property type="entry name" value="FXa_inhibition"/>
    <property type="match status" value="1"/>
</dbReference>
<dbReference type="InterPro" id="IPR013320">
    <property type="entry name" value="ConA-like_dom_sf"/>
</dbReference>
<keyword evidence="3 9" id="KW-0732">Signal</keyword>
<dbReference type="PROSITE" id="PS00022">
    <property type="entry name" value="EGF_1"/>
    <property type="match status" value="1"/>
</dbReference>
<keyword evidence="4" id="KW-0677">Repeat</keyword>
<gene>
    <name evidence="12" type="ORF">CRENBAI_019398</name>
</gene>
<proteinExistence type="inferred from homology"/>
<dbReference type="GO" id="GO:0005576">
    <property type="term" value="C:extracellular region"/>
    <property type="evidence" value="ECO:0007669"/>
    <property type="project" value="UniProtKB-SubCell"/>
</dbReference>
<keyword evidence="2 7" id="KW-0245">EGF-like domain</keyword>
<dbReference type="GO" id="GO:0007155">
    <property type="term" value="P:cell adhesion"/>
    <property type="evidence" value="ECO:0007669"/>
    <property type="project" value="UniProtKB-KW"/>
</dbReference>
<evidence type="ECO:0000256" key="2">
    <source>
        <dbReference type="ARBA" id="ARBA00022536"/>
    </source>
</evidence>
<dbReference type="CDD" id="cd06263">
    <property type="entry name" value="MAM"/>
    <property type="match status" value="1"/>
</dbReference>
<feature type="chain" id="PRO_5043485683" description="Nephronectin" evidence="9">
    <location>
        <begin position="17"/>
        <end position="482"/>
    </location>
</feature>
<dbReference type="Gene3D" id="2.10.25.10">
    <property type="entry name" value="Laminin"/>
    <property type="match status" value="4"/>
</dbReference>
<evidence type="ECO:0000256" key="7">
    <source>
        <dbReference type="PROSITE-ProRule" id="PRU00076"/>
    </source>
</evidence>
<evidence type="ECO:0000256" key="3">
    <source>
        <dbReference type="ARBA" id="ARBA00022729"/>
    </source>
</evidence>
<sequence>MLILVLLSWFWILIQGQSLDHDSWTDQAVLSDGLCRYGNSVECCWGWRRMDWGRCQPDCQQGCKHGDCVGPDRCKCNPGYTGKACNQDLNECGVKPRPCKHRCMNTPGSYKCYCPDGYALQPDGSCRNVRTCYHANCQYGCEVMKGEVRCTCPSPGLRLGPDRRSCVDIDECALGGVMCPRRRKCFNTFGSFFCKCHLGFKLMYINGRYACIDKDTRPFCSLNASSPKCRCKDGSCKGILKTTPTPEASTTALTTPPPPPAPPTTAPAVATETTVLPTTLVTTTLNNRINKDVTQRQRGDVHIPRQPGHNQVWEFEIELGNTAEDAGDDPEVGDLHCSFDRGLCDWISDREGDVHWEAVDSPAGGRYLSVPELKAGQRSIRGARLAVDIVPLLNQGDMCFSFSHWLTGHHVGVLQLFIRKKGRDQRYGSALWSRTGGHGWRQTQVTLETHSVDKVLLKAERRIGRRGQILVDDVTLRQGACL</sequence>
<dbReference type="SUPFAM" id="SSF57184">
    <property type="entry name" value="Growth factor receptor domain"/>
    <property type="match status" value="1"/>
</dbReference>
<keyword evidence="5" id="KW-0130">Cell adhesion</keyword>
<dbReference type="PANTHER" id="PTHR24050">
    <property type="entry name" value="PA14 DOMAIN-CONTAINING PROTEIN"/>
    <property type="match status" value="1"/>
</dbReference>
<dbReference type="EMBL" id="JAHHUM010000626">
    <property type="protein sequence ID" value="KAK5618328.1"/>
    <property type="molecule type" value="Genomic_DNA"/>
</dbReference>
<feature type="domain" description="EGF-like" evidence="10">
    <location>
        <begin position="88"/>
        <end position="121"/>
    </location>
</feature>
<dbReference type="InterPro" id="IPR001881">
    <property type="entry name" value="EGF-like_Ca-bd_dom"/>
</dbReference>
<name>A0AAV9SAR5_9TELE</name>
<dbReference type="SUPFAM" id="SSF57196">
    <property type="entry name" value="EGF/Laminin"/>
    <property type="match status" value="1"/>
</dbReference>
<dbReference type="SMART" id="SM00137">
    <property type="entry name" value="MAM"/>
    <property type="match status" value="1"/>
</dbReference>
<reference evidence="12 13" key="1">
    <citation type="submission" date="2021-06" db="EMBL/GenBank/DDBJ databases">
        <authorList>
            <person name="Palmer J.M."/>
        </authorList>
    </citation>
    <scope>NUCLEOTIDE SEQUENCE [LARGE SCALE GENOMIC DNA]</scope>
    <source>
        <strain evidence="12 13">MEX-2019</strain>
        <tissue evidence="12">Muscle</tissue>
    </source>
</reference>
<evidence type="ECO:0000259" key="10">
    <source>
        <dbReference type="PROSITE" id="PS50026"/>
    </source>
</evidence>
<evidence type="ECO:0008006" key="14">
    <source>
        <dbReference type="Google" id="ProtNLM"/>
    </source>
</evidence>
<comment type="caution">
    <text evidence="12">The sequence shown here is derived from an EMBL/GenBank/DDBJ whole genome shotgun (WGS) entry which is preliminary data.</text>
</comment>
<comment type="similarity">
    <text evidence="1">Belongs to the nephronectin family.</text>
</comment>
<organism evidence="12 13">
    <name type="scientific">Crenichthys baileyi</name>
    <name type="common">White River springfish</name>
    <dbReference type="NCBI Taxonomy" id="28760"/>
    <lineage>
        <taxon>Eukaryota</taxon>
        <taxon>Metazoa</taxon>
        <taxon>Chordata</taxon>
        <taxon>Craniata</taxon>
        <taxon>Vertebrata</taxon>
        <taxon>Euteleostomi</taxon>
        <taxon>Actinopterygii</taxon>
        <taxon>Neopterygii</taxon>
        <taxon>Teleostei</taxon>
        <taxon>Neoteleostei</taxon>
        <taxon>Acanthomorphata</taxon>
        <taxon>Ovalentaria</taxon>
        <taxon>Atherinomorphae</taxon>
        <taxon>Cyprinodontiformes</taxon>
        <taxon>Goodeidae</taxon>
        <taxon>Crenichthys</taxon>
    </lineage>
</organism>
<evidence type="ECO:0000256" key="1">
    <source>
        <dbReference type="ARBA" id="ARBA00009738"/>
    </source>
</evidence>
<protein>
    <recommendedName>
        <fullName evidence="14">Nephronectin</fullName>
    </recommendedName>
</protein>
<dbReference type="SMART" id="SM00179">
    <property type="entry name" value="EGF_CA"/>
    <property type="match status" value="2"/>
</dbReference>
<feature type="signal peptide" evidence="9">
    <location>
        <begin position="1"/>
        <end position="16"/>
    </location>
</feature>
<dbReference type="AlphaFoldDB" id="A0AAV9SAR5"/>
<dbReference type="PROSITE" id="PS50060">
    <property type="entry name" value="MAM_2"/>
    <property type="match status" value="1"/>
</dbReference>
<dbReference type="PROSITE" id="PS01186">
    <property type="entry name" value="EGF_2"/>
    <property type="match status" value="1"/>
</dbReference>
<dbReference type="SMART" id="SM00181">
    <property type="entry name" value="EGF"/>
    <property type="match status" value="4"/>
</dbReference>
<dbReference type="InterPro" id="IPR000998">
    <property type="entry name" value="MAM_dom"/>
</dbReference>
<feature type="domain" description="MAM" evidence="11">
    <location>
        <begin position="335"/>
        <end position="482"/>
    </location>
</feature>
<evidence type="ECO:0000256" key="6">
    <source>
        <dbReference type="ARBA" id="ARBA00023157"/>
    </source>
</evidence>
<dbReference type="FunFam" id="2.10.25.10:FF:000187">
    <property type="entry name" value="nephronectin isoform X1"/>
    <property type="match status" value="1"/>
</dbReference>
<keyword evidence="13" id="KW-1185">Reference proteome</keyword>
<dbReference type="GO" id="GO:0016020">
    <property type="term" value="C:membrane"/>
    <property type="evidence" value="ECO:0007669"/>
    <property type="project" value="InterPro"/>
</dbReference>
<dbReference type="PROSITE" id="PS00010">
    <property type="entry name" value="ASX_HYDROXYL"/>
    <property type="match status" value="2"/>
</dbReference>
<feature type="region of interest" description="Disordered" evidence="8">
    <location>
        <begin position="242"/>
        <end position="267"/>
    </location>
</feature>
<evidence type="ECO:0000313" key="12">
    <source>
        <dbReference type="EMBL" id="KAK5618328.1"/>
    </source>
</evidence>
<dbReference type="InterPro" id="IPR009030">
    <property type="entry name" value="Growth_fac_rcpt_cys_sf"/>
</dbReference>
<evidence type="ECO:0000313" key="13">
    <source>
        <dbReference type="Proteomes" id="UP001311232"/>
    </source>
</evidence>
<keyword evidence="6" id="KW-1015">Disulfide bond</keyword>
<dbReference type="PANTHER" id="PTHR24050:SF19">
    <property type="entry name" value="NEPHRONECTIN"/>
    <property type="match status" value="1"/>
</dbReference>
<dbReference type="GO" id="GO:0005509">
    <property type="term" value="F:calcium ion binding"/>
    <property type="evidence" value="ECO:0007669"/>
    <property type="project" value="InterPro"/>
</dbReference>
<dbReference type="CDD" id="cd00054">
    <property type="entry name" value="EGF_CA"/>
    <property type="match status" value="1"/>
</dbReference>
<evidence type="ECO:0000259" key="11">
    <source>
        <dbReference type="PROSITE" id="PS50060"/>
    </source>
</evidence>
<dbReference type="FunFam" id="2.10.25.10:FF:000010">
    <property type="entry name" value="Pro-epidermal growth factor"/>
    <property type="match status" value="1"/>
</dbReference>
<dbReference type="InterPro" id="IPR000152">
    <property type="entry name" value="EGF-type_Asp/Asn_hydroxyl_site"/>
</dbReference>
<evidence type="ECO:0000256" key="9">
    <source>
        <dbReference type="SAM" id="SignalP"/>
    </source>
</evidence>
<evidence type="ECO:0000256" key="4">
    <source>
        <dbReference type="ARBA" id="ARBA00022737"/>
    </source>
</evidence>
<dbReference type="SUPFAM" id="SSF49899">
    <property type="entry name" value="Concanavalin A-like lectins/glucanases"/>
    <property type="match status" value="1"/>
</dbReference>